<keyword evidence="4" id="KW-1185">Reference proteome</keyword>
<dbReference type="SUPFAM" id="SSF50475">
    <property type="entry name" value="FMN-binding split barrel"/>
    <property type="match status" value="1"/>
</dbReference>
<dbReference type="AlphaFoldDB" id="A0A371XAN2"/>
<dbReference type="GO" id="GO:0005737">
    <property type="term" value="C:cytoplasm"/>
    <property type="evidence" value="ECO:0007669"/>
    <property type="project" value="UniProtKB-ARBA"/>
</dbReference>
<dbReference type="Pfam" id="PF10615">
    <property type="entry name" value="DUF2470"/>
    <property type="match status" value="1"/>
</dbReference>
<dbReference type="EMBL" id="QURL01000001">
    <property type="protein sequence ID" value="RFC66269.1"/>
    <property type="molecule type" value="Genomic_DNA"/>
</dbReference>
<protein>
    <submittedName>
        <fullName evidence="3">HugZ family protein</fullName>
    </submittedName>
</protein>
<sequence length="248" mass="26841">MTDEQANLLLQPVDEDTRHAARVLIRGARFGALAVRRPEDGFPTISRSLCTTDFLGRPSLLFSHLASHSKALEADGRCSLLVGEPGKGDPLAHPRLSVSGHARIVDRSSEEGERLRTRFLARHPKAALYIDFPDFRFAVIEPSALSLNGGFGRASELKASDVVDDPAEGLEDAAGRAIAHMNEDHADAIDRIAHAAGAKETGWRVATADRKGCEIIRSDRLMRIEFPIDAAGEGGYRAAFVSLLPKAD</sequence>
<reference evidence="3 4" key="1">
    <citation type="submission" date="2018-08" db="EMBL/GenBank/DDBJ databases">
        <title>Fulvimarina sp. 85, whole genome shotgun sequence.</title>
        <authorList>
            <person name="Tuo L."/>
        </authorList>
    </citation>
    <scope>NUCLEOTIDE SEQUENCE [LARGE SCALE GENOMIC DNA]</scope>
    <source>
        <strain evidence="3 4">85</strain>
    </source>
</reference>
<evidence type="ECO:0000259" key="1">
    <source>
        <dbReference type="Pfam" id="PF10615"/>
    </source>
</evidence>
<dbReference type="Gene3D" id="3.20.180.10">
    <property type="entry name" value="PNP-oxidase-like"/>
    <property type="match status" value="1"/>
</dbReference>
<evidence type="ECO:0000259" key="2">
    <source>
        <dbReference type="Pfam" id="PF13883"/>
    </source>
</evidence>
<dbReference type="RefSeq" id="WP_116681520.1">
    <property type="nucleotide sequence ID" value="NZ_QURL01000001.1"/>
</dbReference>
<accession>A0A371XAN2</accession>
<proteinExistence type="predicted"/>
<dbReference type="InterPro" id="IPR037119">
    <property type="entry name" value="Haem_oxidase_HugZ-like_sf"/>
</dbReference>
<dbReference type="Gene3D" id="2.30.110.10">
    <property type="entry name" value="Electron Transport, Fmn-binding Protein, Chain A"/>
    <property type="match status" value="1"/>
</dbReference>
<feature type="domain" description="CREG-like beta-barrel" evidence="2">
    <location>
        <begin position="45"/>
        <end position="160"/>
    </location>
</feature>
<dbReference type="Proteomes" id="UP000264310">
    <property type="component" value="Unassembled WGS sequence"/>
</dbReference>
<dbReference type="PANTHER" id="PTHR13343:SF17">
    <property type="entry name" value="CELLULAR REPRESSOR OF E1A-STIMULATED GENES, ISOFORM A"/>
    <property type="match status" value="1"/>
</dbReference>
<feature type="domain" description="DUF2470" evidence="1">
    <location>
        <begin position="175"/>
        <end position="242"/>
    </location>
</feature>
<dbReference type="InterPro" id="IPR019595">
    <property type="entry name" value="DUF2470"/>
</dbReference>
<evidence type="ECO:0000313" key="4">
    <source>
        <dbReference type="Proteomes" id="UP000264310"/>
    </source>
</evidence>
<dbReference type="PANTHER" id="PTHR13343">
    <property type="entry name" value="CREG1 PROTEIN"/>
    <property type="match status" value="1"/>
</dbReference>
<dbReference type="InterPro" id="IPR012349">
    <property type="entry name" value="Split_barrel_FMN-bd"/>
</dbReference>
<organism evidence="3 4">
    <name type="scientific">Fulvimarina endophytica</name>
    <dbReference type="NCBI Taxonomy" id="2293836"/>
    <lineage>
        <taxon>Bacteria</taxon>
        <taxon>Pseudomonadati</taxon>
        <taxon>Pseudomonadota</taxon>
        <taxon>Alphaproteobacteria</taxon>
        <taxon>Hyphomicrobiales</taxon>
        <taxon>Aurantimonadaceae</taxon>
        <taxon>Fulvimarina</taxon>
    </lineage>
</organism>
<evidence type="ECO:0000313" key="3">
    <source>
        <dbReference type="EMBL" id="RFC66269.1"/>
    </source>
</evidence>
<dbReference type="OrthoDB" id="9814594at2"/>
<dbReference type="Pfam" id="PF13883">
    <property type="entry name" value="CREG_beta-barrel"/>
    <property type="match status" value="1"/>
</dbReference>
<dbReference type="InterPro" id="IPR055343">
    <property type="entry name" value="CREG_beta-barrel"/>
</dbReference>
<name>A0A371XAN2_9HYPH</name>
<gene>
    <name evidence="3" type="ORF">DYI37_02125</name>
</gene>
<comment type="caution">
    <text evidence="3">The sequence shown here is derived from an EMBL/GenBank/DDBJ whole genome shotgun (WGS) entry which is preliminary data.</text>
</comment>